<evidence type="ECO:0000256" key="4">
    <source>
        <dbReference type="ARBA" id="ARBA00022763"/>
    </source>
</evidence>
<dbReference type="Pfam" id="PF02586">
    <property type="entry name" value="SRAP"/>
    <property type="match status" value="1"/>
</dbReference>
<dbReference type="InterPro" id="IPR003738">
    <property type="entry name" value="SRAP"/>
</dbReference>
<evidence type="ECO:0000256" key="3">
    <source>
        <dbReference type="ARBA" id="ARBA00022670"/>
    </source>
</evidence>
<dbReference type="AlphaFoldDB" id="A0A817X2Q0"/>
<dbReference type="Proteomes" id="UP000663838">
    <property type="component" value="Unassembled WGS sequence"/>
</dbReference>
<dbReference type="SUPFAM" id="SSF143081">
    <property type="entry name" value="BB1717-like"/>
    <property type="match status" value="1"/>
</dbReference>
<dbReference type="GO" id="GO:0006508">
    <property type="term" value="P:proteolysis"/>
    <property type="evidence" value="ECO:0007669"/>
    <property type="project" value="UniProtKB-KW"/>
</dbReference>
<keyword evidence="7" id="KW-0238">DNA-binding</keyword>
<dbReference type="PANTHER" id="PTHR13604:SF0">
    <property type="entry name" value="ABASIC SITE PROCESSING PROTEIN HMCES"/>
    <property type="match status" value="1"/>
</dbReference>
<evidence type="ECO:0000313" key="19">
    <source>
        <dbReference type="EMBL" id="CAF4517832.1"/>
    </source>
</evidence>
<dbReference type="EMBL" id="CAJNXB010000600">
    <property type="protein sequence ID" value="CAF3075058.1"/>
    <property type="molecule type" value="Genomic_DNA"/>
</dbReference>
<evidence type="ECO:0000313" key="15">
    <source>
        <dbReference type="EMBL" id="CAF3610558.1"/>
    </source>
</evidence>
<dbReference type="Proteomes" id="UP000663873">
    <property type="component" value="Unassembled WGS sequence"/>
</dbReference>
<evidence type="ECO:0000256" key="2">
    <source>
        <dbReference type="ARBA" id="ARBA00015888"/>
    </source>
</evidence>
<dbReference type="Proteomes" id="UP000663825">
    <property type="component" value="Unassembled WGS sequence"/>
</dbReference>
<name>A0A817X2Q0_9BILA</name>
<keyword evidence="6" id="KW-0190">Covalent protein-DNA linkage</keyword>
<dbReference type="GO" id="GO:0003697">
    <property type="term" value="F:single-stranded DNA binding"/>
    <property type="evidence" value="ECO:0007669"/>
    <property type="project" value="InterPro"/>
</dbReference>
<dbReference type="OrthoDB" id="2111841at2759"/>
<evidence type="ECO:0000256" key="9">
    <source>
        <dbReference type="ARBA" id="ARBA00030390"/>
    </source>
</evidence>
<keyword evidence="4" id="KW-0227">DNA damage</keyword>
<reference evidence="14" key="1">
    <citation type="submission" date="2021-02" db="EMBL/GenBank/DDBJ databases">
        <authorList>
            <person name="Nowell W R."/>
        </authorList>
    </citation>
    <scope>NUCLEOTIDE SEQUENCE</scope>
</reference>
<evidence type="ECO:0000313" key="18">
    <source>
        <dbReference type="EMBL" id="CAF4469523.1"/>
    </source>
</evidence>
<dbReference type="Proteomes" id="UP000663865">
    <property type="component" value="Unassembled WGS sequence"/>
</dbReference>
<evidence type="ECO:0000256" key="11">
    <source>
        <dbReference type="ARBA" id="ARBA00031130"/>
    </source>
</evidence>
<dbReference type="Proteomes" id="UP000663851">
    <property type="component" value="Unassembled WGS sequence"/>
</dbReference>
<dbReference type="Proteomes" id="UP000663833">
    <property type="component" value="Unassembled WGS sequence"/>
</dbReference>
<protein>
    <recommendedName>
        <fullName evidence="2">Abasic site processing protein HMCES</fullName>
    </recommendedName>
    <alternativeName>
        <fullName evidence="9">Embryonic stem cell-specific 5-hydroxymethylcytosine-binding protein</fullName>
    </alternativeName>
    <alternativeName>
        <fullName evidence="10">Peptidase HMCES</fullName>
    </alternativeName>
    <alternativeName>
        <fullName evidence="11">SRAP domain-containing protein 1</fullName>
    </alternativeName>
</protein>
<dbReference type="PANTHER" id="PTHR13604">
    <property type="entry name" value="DC12-RELATED"/>
    <property type="match status" value="1"/>
</dbReference>
<keyword evidence="3" id="KW-0645">Protease</keyword>
<keyword evidence="8" id="KW-0456">Lyase</keyword>
<proteinExistence type="inferred from homology"/>
<dbReference type="EMBL" id="CAJNYV010000110">
    <property type="protein sequence ID" value="CAF3342449.1"/>
    <property type="molecule type" value="Genomic_DNA"/>
</dbReference>
<evidence type="ECO:0000313" key="12">
    <source>
        <dbReference type="EMBL" id="CAF3075058.1"/>
    </source>
</evidence>
<keyword evidence="5" id="KW-0378">Hydrolase</keyword>
<dbReference type="GO" id="GO:0008233">
    <property type="term" value="F:peptidase activity"/>
    <property type="evidence" value="ECO:0007669"/>
    <property type="project" value="UniProtKB-KW"/>
</dbReference>
<dbReference type="Gene3D" id="3.90.1680.10">
    <property type="entry name" value="SOS response associated peptidase-like"/>
    <property type="match status" value="1"/>
</dbReference>
<dbReference type="EMBL" id="CAJOBR010000510">
    <property type="protein sequence ID" value="CAF4517832.1"/>
    <property type="molecule type" value="Genomic_DNA"/>
</dbReference>
<evidence type="ECO:0000256" key="10">
    <source>
        <dbReference type="ARBA" id="ARBA00030898"/>
    </source>
</evidence>
<organism evidence="14 20">
    <name type="scientific">Rotaria socialis</name>
    <dbReference type="NCBI Taxonomy" id="392032"/>
    <lineage>
        <taxon>Eukaryota</taxon>
        <taxon>Metazoa</taxon>
        <taxon>Spiralia</taxon>
        <taxon>Gnathifera</taxon>
        <taxon>Rotifera</taxon>
        <taxon>Eurotatoria</taxon>
        <taxon>Bdelloidea</taxon>
        <taxon>Philodinida</taxon>
        <taxon>Philodinidae</taxon>
        <taxon>Rotaria</taxon>
    </lineage>
</organism>
<dbReference type="Proteomes" id="UP000663848">
    <property type="component" value="Unassembled WGS sequence"/>
</dbReference>
<evidence type="ECO:0000256" key="6">
    <source>
        <dbReference type="ARBA" id="ARBA00023124"/>
    </source>
</evidence>
<sequence>MCGRVACGLASDVVRHFPPYMHSQTQESTVPLFIDLIPVTRSCRPSWNIAPTFTCLCLISLKHLNKTEDSSTRIVVCSVFKSVLNNCRSETIDEKPTFKISLRSDQRCVVLAEGFFEWKNRDDLK</sequence>
<dbReference type="EMBL" id="CAJNYD010004597">
    <property type="protein sequence ID" value="CAF3610558.1"/>
    <property type="molecule type" value="Genomic_DNA"/>
</dbReference>
<dbReference type="GO" id="GO:0016829">
    <property type="term" value="F:lyase activity"/>
    <property type="evidence" value="ECO:0007669"/>
    <property type="project" value="UniProtKB-KW"/>
</dbReference>
<evidence type="ECO:0000256" key="7">
    <source>
        <dbReference type="ARBA" id="ARBA00023125"/>
    </source>
</evidence>
<dbReference type="GO" id="GO:0106300">
    <property type="term" value="P:protein-DNA covalent cross-linking repair"/>
    <property type="evidence" value="ECO:0007669"/>
    <property type="project" value="InterPro"/>
</dbReference>
<dbReference type="EMBL" id="CAJNYT010000653">
    <property type="protein sequence ID" value="CAF3361942.1"/>
    <property type="molecule type" value="Genomic_DNA"/>
</dbReference>
<evidence type="ECO:0000313" key="13">
    <source>
        <dbReference type="EMBL" id="CAF3342449.1"/>
    </source>
</evidence>
<comment type="similarity">
    <text evidence="1">Belongs to the SOS response-associated peptidase family.</text>
</comment>
<evidence type="ECO:0000256" key="5">
    <source>
        <dbReference type="ARBA" id="ARBA00022801"/>
    </source>
</evidence>
<evidence type="ECO:0000313" key="17">
    <source>
        <dbReference type="EMBL" id="CAF4135104.1"/>
    </source>
</evidence>
<dbReference type="Proteomes" id="UP000663872">
    <property type="component" value="Unassembled WGS sequence"/>
</dbReference>
<dbReference type="EMBL" id="CAJOBS010000019">
    <property type="protein sequence ID" value="CAF4469523.1"/>
    <property type="molecule type" value="Genomic_DNA"/>
</dbReference>
<evidence type="ECO:0000313" key="14">
    <source>
        <dbReference type="EMBL" id="CAF3361942.1"/>
    </source>
</evidence>
<evidence type="ECO:0000313" key="16">
    <source>
        <dbReference type="EMBL" id="CAF4121767.1"/>
    </source>
</evidence>
<gene>
    <name evidence="14" type="ORF">GRG538_LOCUS6518</name>
    <name evidence="17" type="ORF">HFQ381_LOCUS3358</name>
    <name evidence="13" type="ORF">KIK155_LOCUS2835</name>
    <name evidence="15" type="ORF">LUA448_LOCUS30903</name>
    <name evidence="19" type="ORF">QYT958_LOCUS5972</name>
    <name evidence="12" type="ORF">TIS948_LOCUS5314</name>
    <name evidence="18" type="ORF">TOA249_LOCUS825</name>
    <name evidence="16" type="ORF">UJA718_LOCUS1608</name>
</gene>
<evidence type="ECO:0000313" key="21">
    <source>
        <dbReference type="Proteomes" id="UP000663873"/>
    </source>
</evidence>
<keyword evidence="21" id="KW-1185">Reference proteome</keyword>
<dbReference type="EMBL" id="CAJOBP010000098">
    <property type="protein sequence ID" value="CAF4121767.1"/>
    <property type="molecule type" value="Genomic_DNA"/>
</dbReference>
<evidence type="ECO:0000256" key="1">
    <source>
        <dbReference type="ARBA" id="ARBA00008136"/>
    </source>
</evidence>
<dbReference type="InterPro" id="IPR036590">
    <property type="entry name" value="SRAP-like"/>
</dbReference>
<comment type="caution">
    <text evidence="14">The sequence shown here is derived from an EMBL/GenBank/DDBJ whole genome shotgun (WGS) entry which is preliminary data.</text>
</comment>
<evidence type="ECO:0000313" key="20">
    <source>
        <dbReference type="Proteomes" id="UP000663872"/>
    </source>
</evidence>
<evidence type="ECO:0000256" key="8">
    <source>
        <dbReference type="ARBA" id="ARBA00023239"/>
    </source>
</evidence>
<accession>A0A817X2Q0</accession>
<dbReference type="EMBL" id="CAJOBO010000121">
    <property type="protein sequence ID" value="CAF4135104.1"/>
    <property type="molecule type" value="Genomic_DNA"/>
</dbReference>